<evidence type="ECO:0000256" key="1">
    <source>
        <dbReference type="SAM" id="Phobius"/>
    </source>
</evidence>
<dbReference type="InterPro" id="IPR011990">
    <property type="entry name" value="TPR-like_helical_dom_sf"/>
</dbReference>
<name>A0A1U7J3Z5_9CYAN</name>
<dbReference type="AlphaFoldDB" id="A0A1U7J3Z5"/>
<dbReference type="STRING" id="549789.NIES30_14235"/>
<reference evidence="2 3" key="1">
    <citation type="submission" date="2016-11" db="EMBL/GenBank/DDBJ databases">
        <title>Draft Genome Sequences of Nine Cyanobacterial Strains from Diverse Habitats.</title>
        <authorList>
            <person name="Zhu T."/>
            <person name="Hou S."/>
            <person name="Lu X."/>
            <person name="Hess W.R."/>
        </authorList>
    </citation>
    <scope>NUCLEOTIDE SEQUENCE [LARGE SCALE GENOMIC DNA]</scope>
    <source>
        <strain evidence="2 3">NIES-30</strain>
    </source>
</reference>
<dbReference type="OrthoDB" id="532485at2"/>
<keyword evidence="1" id="KW-0812">Transmembrane</keyword>
<gene>
    <name evidence="2" type="ORF">NIES30_14235</name>
</gene>
<keyword evidence="1" id="KW-0472">Membrane</keyword>
<dbReference type="Gene3D" id="1.25.40.10">
    <property type="entry name" value="Tetratricopeptide repeat domain"/>
    <property type="match status" value="1"/>
</dbReference>
<proteinExistence type="predicted"/>
<accession>A0A1U7J3Z5</accession>
<comment type="caution">
    <text evidence="2">The sequence shown here is derived from an EMBL/GenBank/DDBJ whole genome shotgun (WGS) entry which is preliminary data.</text>
</comment>
<dbReference type="SUPFAM" id="SSF48452">
    <property type="entry name" value="TPR-like"/>
    <property type="match status" value="1"/>
</dbReference>
<keyword evidence="1" id="KW-1133">Transmembrane helix</keyword>
<evidence type="ECO:0000313" key="3">
    <source>
        <dbReference type="Proteomes" id="UP000185557"/>
    </source>
</evidence>
<organism evidence="2 3">
    <name type="scientific">Phormidium tenue NIES-30</name>
    <dbReference type="NCBI Taxonomy" id="549789"/>
    <lineage>
        <taxon>Bacteria</taxon>
        <taxon>Bacillati</taxon>
        <taxon>Cyanobacteriota</taxon>
        <taxon>Cyanophyceae</taxon>
        <taxon>Oscillatoriophycideae</taxon>
        <taxon>Oscillatoriales</taxon>
        <taxon>Oscillatoriaceae</taxon>
        <taxon>Phormidium</taxon>
    </lineage>
</organism>
<dbReference type="EMBL" id="MRCG01000010">
    <property type="protein sequence ID" value="OKH47133.1"/>
    <property type="molecule type" value="Genomic_DNA"/>
</dbReference>
<evidence type="ECO:0000313" key="2">
    <source>
        <dbReference type="EMBL" id="OKH47133.1"/>
    </source>
</evidence>
<dbReference type="Proteomes" id="UP000185557">
    <property type="component" value="Unassembled WGS sequence"/>
</dbReference>
<sequence length="145" mass="15602">MELVIWLSVVLAVLGFGMGVMVWAYRRPLGNSALFPAPVVELSMPIGDDARTQFEAGCAAFARGRYPAAIDQFTAVMVAEPNCAEAFHNGGLAYANMGTDGQAVQALLKASELYDRQSTKPRLDLVKQQLEQIASRRGLKPSTAA</sequence>
<protein>
    <submittedName>
        <fullName evidence="2">Uncharacterized protein</fullName>
    </submittedName>
</protein>
<dbReference type="RefSeq" id="WP_073609081.1">
    <property type="nucleotide sequence ID" value="NZ_MRCG01000010.1"/>
</dbReference>
<keyword evidence="3" id="KW-1185">Reference proteome</keyword>
<feature type="transmembrane region" description="Helical" evidence="1">
    <location>
        <begin position="6"/>
        <end position="25"/>
    </location>
</feature>